<dbReference type="Proteomes" id="UP001530400">
    <property type="component" value="Unassembled WGS sequence"/>
</dbReference>
<sequence>MPGSNKTERNRMLKANRAAGIGDEMGRIVRVKDPGVTLVCTICKAELKCTKSNTEMKNHASSKHGKANYEECFEGAEAHAKAIAERVSKGGGAAGGGGGKSADGLTKAERKKKADAGLDDLLGAGLAGAKSGKKGK</sequence>
<reference evidence="3 4" key="1">
    <citation type="submission" date="2024-10" db="EMBL/GenBank/DDBJ databases">
        <title>Updated reference genomes for cyclostephanoid diatoms.</title>
        <authorList>
            <person name="Roberts W.R."/>
            <person name="Alverson A.J."/>
        </authorList>
    </citation>
    <scope>NUCLEOTIDE SEQUENCE [LARGE SCALE GENOMIC DNA]</scope>
    <source>
        <strain evidence="3 4">AJA010-31</strain>
    </source>
</reference>
<dbReference type="Pfam" id="PF12907">
    <property type="entry name" value="zf-met2"/>
    <property type="match status" value="1"/>
</dbReference>
<evidence type="ECO:0000313" key="4">
    <source>
        <dbReference type="Proteomes" id="UP001530400"/>
    </source>
</evidence>
<gene>
    <name evidence="3" type="ORF">ACHAWO_006466</name>
</gene>
<feature type="region of interest" description="Disordered" evidence="1">
    <location>
        <begin position="88"/>
        <end position="110"/>
    </location>
</feature>
<accession>A0ABD3Q2H7</accession>
<organism evidence="3 4">
    <name type="scientific">Cyclotella atomus</name>
    <dbReference type="NCBI Taxonomy" id="382360"/>
    <lineage>
        <taxon>Eukaryota</taxon>
        <taxon>Sar</taxon>
        <taxon>Stramenopiles</taxon>
        <taxon>Ochrophyta</taxon>
        <taxon>Bacillariophyta</taxon>
        <taxon>Coscinodiscophyceae</taxon>
        <taxon>Thalassiosirophycidae</taxon>
        <taxon>Stephanodiscales</taxon>
        <taxon>Stephanodiscaceae</taxon>
        <taxon>Cyclotella</taxon>
    </lineage>
</organism>
<evidence type="ECO:0000259" key="2">
    <source>
        <dbReference type="Pfam" id="PF12907"/>
    </source>
</evidence>
<evidence type="ECO:0000256" key="1">
    <source>
        <dbReference type="SAM" id="MobiDB-lite"/>
    </source>
</evidence>
<evidence type="ECO:0000313" key="3">
    <source>
        <dbReference type="EMBL" id="KAL3794222.1"/>
    </source>
</evidence>
<proteinExistence type="predicted"/>
<dbReference type="InterPro" id="IPR039438">
    <property type="entry name" value="At2g23090-like_Znf"/>
</dbReference>
<dbReference type="Gene3D" id="4.10.1050.10">
    <property type="entry name" value="At2g23090-like"/>
    <property type="match status" value="1"/>
</dbReference>
<dbReference type="EMBL" id="JALLPJ020000365">
    <property type="protein sequence ID" value="KAL3794222.1"/>
    <property type="molecule type" value="Genomic_DNA"/>
</dbReference>
<comment type="caution">
    <text evidence="3">The sequence shown here is derived from an EMBL/GenBank/DDBJ whole genome shotgun (WGS) entry which is preliminary data.</text>
</comment>
<protein>
    <recommendedName>
        <fullName evidence="2">At2g23090-like zinc-binding domain-containing protein</fullName>
    </recommendedName>
</protein>
<name>A0ABD3Q2H7_9STRA</name>
<feature type="compositionally biased region" description="Gly residues" evidence="1">
    <location>
        <begin position="89"/>
        <end position="101"/>
    </location>
</feature>
<dbReference type="InterPro" id="IPR026939">
    <property type="entry name" value="ZNF706/At2g23090_sf"/>
</dbReference>
<feature type="domain" description="At2g23090-like zinc-binding" evidence="2">
    <location>
        <begin position="40"/>
        <end position="75"/>
    </location>
</feature>
<dbReference type="SUPFAM" id="SSF118359">
    <property type="entry name" value="Expressed protein At2g23090/F21P24.15"/>
    <property type="match status" value="1"/>
</dbReference>
<keyword evidence="4" id="KW-1185">Reference proteome</keyword>
<dbReference type="AlphaFoldDB" id="A0ABD3Q2H7"/>